<sequence>MAAPRSTAAFRYALLLLAGGVFLTPFVWLVATSLKPIEQAMTLPPQLLPRAYYAVIAGVRMEVTKDYPLPTAGVVVEMTKGAQAGRQLFLSAPEAAAQRDRLKILHRTEVGWWRVTERFDVDLGAAVPRWDIVAPAALEEHVHFRWSNYPRALAAMGGQTADQPTPAEAKSNVPFSRFLVNTLLVAGLGALGTVFSNAIVAYGFARLQWRGRDAFFAITLATMMVPFPVLMVPLYGVFRELHWVGTLLPLWVPAWFGSAFNIFLMRQFFLNIPEELSEAARIDGSSEWSIFWRIILPLSKPVLATAALFHFLYAWNDFLGPLLYLTRRETFTLSLALQAYQSQSGGTQWPYLMAASVVTTLPIIVLFFFAQRFFIQGIATTGSKG</sequence>
<dbReference type="PANTHER" id="PTHR43744">
    <property type="entry name" value="ABC TRANSPORTER PERMEASE PROTEIN MG189-RELATED-RELATED"/>
    <property type="match status" value="1"/>
</dbReference>
<keyword evidence="3" id="KW-1003">Cell membrane</keyword>
<keyword evidence="10" id="KW-1185">Reference proteome</keyword>
<gene>
    <name evidence="9" type="ORF">K0B96_00695</name>
</gene>
<reference evidence="9" key="1">
    <citation type="submission" date="2021-08" db="EMBL/GenBank/DDBJ databases">
        <title>Genome of a novel bacterium of the phylum Verrucomicrobia, Oleiharenicola sp. KSB-15.</title>
        <authorList>
            <person name="Chung J.-H."/>
            <person name="Ahn J.-H."/>
            <person name="Yoon Y."/>
            <person name="Kim D.-Y."/>
            <person name="An S.-H."/>
            <person name="Park I."/>
            <person name="Yeon J."/>
        </authorList>
    </citation>
    <scope>NUCLEOTIDE SEQUENCE</scope>
    <source>
        <strain evidence="9">KSB-15</strain>
    </source>
</reference>
<keyword evidence="6 7" id="KW-0472">Membrane</keyword>
<comment type="subcellular location">
    <subcellularLocation>
        <location evidence="1 7">Cell membrane</location>
        <topology evidence="1 7">Multi-pass membrane protein</topology>
    </subcellularLocation>
</comment>
<evidence type="ECO:0000256" key="3">
    <source>
        <dbReference type="ARBA" id="ARBA00022475"/>
    </source>
</evidence>
<dbReference type="AlphaFoldDB" id="A0A8F9XLF5"/>
<evidence type="ECO:0000313" key="10">
    <source>
        <dbReference type="Proteomes" id="UP000825051"/>
    </source>
</evidence>
<proteinExistence type="inferred from homology"/>
<dbReference type="KEGG" id="ole:K0B96_00695"/>
<comment type="similarity">
    <text evidence="7">Belongs to the binding-protein-dependent transport system permease family.</text>
</comment>
<evidence type="ECO:0000256" key="5">
    <source>
        <dbReference type="ARBA" id="ARBA00022989"/>
    </source>
</evidence>
<dbReference type="GO" id="GO:0005886">
    <property type="term" value="C:plasma membrane"/>
    <property type="evidence" value="ECO:0007669"/>
    <property type="project" value="UniProtKB-SubCell"/>
</dbReference>
<organism evidence="9 10">
    <name type="scientific">Horticoccus luteus</name>
    <dbReference type="NCBI Taxonomy" id="2862869"/>
    <lineage>
        <taxon>Bacteria</taxon>
        <taxon>Pseudomonadati</taxon>
        <taxon>Verrucomicrobiota</taxon>
        <taxon>Opitutia</taxon>
        <taxon>Opitutales</taxon>
        <taxon>Opitutaceae</taxon>
        <taxon>Horticoccus</taxon>
    </lineage>
</organism>
<dbReference type="RefSeq" id="WP_220162677.1">
    <property type="nucleotide sequence ID" value="NZ_CP080507.1"/>
</dbReference>
<protein>
    <submittedName>
        <fullName evidence="9">Carbohydrate ABC transporter permease</fullName>
    </submittedName>
</protein>
<dbReference type="Pfam" id="PF00528">
    <property type="entry name" value="BPD_transp_1"/>
    <property type="match status" value="1"/>
</dbReference>
<dbReference type="EMBL" id="CP080507">
    <property type="protein sequence ID" value="QYM79166.1"/>
    <property type="molecule type" value="Genomic_DNA"/>
</dbReference>
<dbReference type="PANTHER" id="PTHR43744:SF12">
    <property type="entry name" value="ABC TRANSPORTER PERMEASE PROTEIN MG189-RELATED"/>
    <property type="match status" value="1"/>
</dbReference>
<dbReference type="GO" id="GO:0055085">
    <property type="term" value="P:transmembrane transport"/>
    <property type="evidence" value="ECO:0007669"/>
    <property type="project" value="InterPro"/>
</dbReference>
<feature type="transmembrane region" description="Helical" evidence="7">
    <location>
        <begin position="349"/>
        <end position="370"/>
    </location>
</feature>
<feature type="transmembrane region" description="Helical" evidence="7">
    <location>
        <begin position="12"/>
        <end position="31"/>
    </location>
</feature>
<evidence type="ECO:0000259" key="8">
    <source>
        <dbReference type="PROSITE" id="PS50928"/>
    </source>
</evidence>
<dbReference type="InterPro" id="IPR000515">
    <property type="entry name" value="MetI-like"/>
</dbReference>
<dbReference type="SUPFAM" id="SSF161098">
    <property type="entry name" value="MetI-like"/>
    <property type="match status" value="1"/>
</dbReference>
<keyword evidence="5 7" id="KW-1133">Transmembrane helix</keyword>
<feature type="transmembrane region" description="Helical" evidence="7">
    <location>
        <begin position="290"/>
        <end position="315"/>
    </location>
</feature>
<evidence type="ECO:0000256" key="4">
    <source>
        <dbReference type="ARBA" id="ARBA00022692"/>
    </source>
</evidence>
<name>A0A8F9XLF5_9BACT</name>
<evidence type="ECO:0000313" key="9">
    <source>
        <dbReference type="EMBL" id="QYM79166.1"/>
    </source>
</evidence>
<accession>A0A8F9XLF5</accession>
<feature type="transmembrane region" description="Helical" evidence="7">
    <location>
        <begin position="178"/>
        <end position="202"/>
    </location>
</feature>
<keyword evidence="4 7" id="KW-0812">Transmembrane</keyword>
<dbReference type="Proteomes" id="UP000825051">
    <property type="component" value="Chromosome"/>
</dbReference>
<feature type="domain" description="ABC transmembrane type-1" evidence="8">
    <location>
        <begin position="179"/>
        <end position="370"/>
    </location>
</feature>
<evidence type="ECO:0000256" key="6">
    <source>
        <dbReference type="ARBA" id="ARBA00023136"/>
    </source>
</evidence>
<feature type="transmembrane region" description="Helical" evidence="7">
    <location>
        <begin position="214"/>
        <end position="238"/>
    </location>
</feature>
<evidence type="ECO:0000256" key="2">
    <source>
        <dbReference type="ARBA" id="ARBA00022448"/>
    </source>
</evidence>
<dbReference type="Gene3D" id="1.10.3720.10">
    <property type="entry name" value="MetI-like"/>
    <property type="match status" value="1"/>
</dbReference>
<evidence type="ECO:0000256" key="7">
    <source>
        <dbReference type="RuleBase" id="RU363032"/>
    </source>
</evidence>
<keyword evidence="2 7" id="KW-0813">Transport</keyword>
<dbReference type="PROSITE" id="PS50928">
    <property type="entry name" value="ABC_TM1"/>
    <property type="match status" value="1"/>
</dbReference>
<feature type="transmembrane region" description="Helical" evidence="7">
    <location>
        <begin position="250"/>
        <end position="269"/>
    </location>
</feature>
<dbReference type="CDD" id="cd06261">
    <property type="entry name" value="TM_PBP2"/>
    <property type="match status" value="1"/>
</dbReference>
<dbReference type="InterPro" id="IPR035906">
    <property type="entry name" value="MetI-like_sf"/>
</dbReference>
<evidence type="ECO:0000256" key="1">
    <source>
        <dbReference type="ARBA" id="ARBA00004651"/>
    </source>
</evidence>